<organism evidence="2 3">
    <name type="scientific">Candidatus Mcinerneyibacterium aminivorans</name>
    <dbReference type="NCBI Taxonomy" id="2703815"/>
    <lineage>
        <taxon>Bacteria</taxon>
        <taxon>Candidatus Macinerneyibacteriota</taxon>
        <taxon>Candidatus Mcinerneyibacteria</taxon>
        <taxon>Candidatus Mcinerneyibacteriales</taxon>
        <taxon>Candidatus Mcinerneyibacteriaceae</taxon>
        <taxon>Candidatus Mcinerneyibacterium</taxon>
    </lineage>
</organism>
<keyword evidence="1" id="KW-1133">Transmembrane helix</keyword>
<feature type="transmembrane region" description="Helical" evidence="1">
    <location>
        <begin position="458"/>
        <end position="479"/>
    </location>
</feature>
<gene>
    <name evidence="2" type="ORF">FXF47_06745</name>
</gene>
<comment type="caution">
    <text evidence="2">The sequence shown here is derived from an EMBL/GenBank/DDBJ whole genome shotgun (WGS) entry which is preliminary data.</text>
</comment>
<evidence type="ECO:0000313" key="3">
    <source>
        <dbReference type="Proteomes" id="UP000324143"/>
    </source>
</evidence>
<name>A0A5D0MAY3_9BACT</name>
<sequence length="482" mass="57163">MNKYSKSKLIKFIKEFNYKYYTFGEKNKENGKINFNENESILNSAGLNKNNKYLLISDGHIKIDLKNPDIELFPIIPEEKNEFDDIQINDFIIPSTFKKGEKARAKVYLQNISSDDKEIGLSLKINNNYHNNKMVFIEKNSKKLVTLNIKNLNKKLNKITVVAENKDELKNNNSVTGYIKTEDSKKKILILGKLSFEIAYLRKYFDKFPSYQTDQCVKIKNKYFYKNTIFNSKPDFRNYDMIISVGNTIKDKAIDVLISPPGKVISEGINFQKISSKSFFLQNIVRQNLKPSKIFFKIKDIPIIYENNNHIVLALSDLYHYYLKDFMIYDYFMRKIINIHNRINKQTEWEFSNNLLYKDKSNKLLVNNKIPVFFNKKEVIPYMKNGQWVYSFNPHGKNRNVLRIGRISYVLFFNDNIERIRKNPDFEKLKSVGSGKIYKMNRYEIENLINKENKIKMYFSNNIIIYILILLLLTVVWVWEKL</sequence>
<keyword evidence="1" id="KW-0812">Transmembrane</keyword>
<proteinExistence type="predicted"/>
<protein>
    <recommendedName>
        <fullName evidence="4">CARDB domain-containing protein</fullName>
    </recommendedName>
</protein>
<evidence type="ECO:0000256" key="1">
    <source>
        <dbReference type="SAM" id="Phobius"/>
    </source>
</evidence>
<reference evidence="2" key="1">
    <citation type="submission" date="2019-08" db="EMBL/GenBank/DDBJ databases">
        <title>Genomic characterization of a novel candidate phylum (ARYD3) from a high temperature, high salinity tertiary oil reservoir in north central Oklahoma, USA.</title>
        <authorList>
            <person name="Youssef N.H."/>
            <person name="Yadav A."/>
            <person name="Elshahed M.S."/>
        </authorList>
    </citation>
    <scope>NUCLEOTIDE SEQUENCE [LARGE SCALE GENOMIC DNA]</scope>
    <source>
        <strain evidence="2">ARYD3</strain>
    </source>
</reference>
<dbReference type="EMBL" id="VSIX01000065">
    <property type="protein sequence ID" value="TYB30877.1"/>
    <property type="molecule type" value="Genomic_DNA"/>
</dbReference>
<evidence type="ECO:0008006" key="4">
    <source>
        <dbReference type="Google" id="ProtNLM"/>
    </source>
</evidence>
<accession>A0A5D0MAY3</accession>
<keyword evidence="1" id="KW-0472">Membrane</keyword>
<keyword evidence="3" id="KW-1185">Reference proteome</keyword>
<dbReference type="AlphaFoldDB" id="A0A5D0MAY3"/>
<evidence type="ECO:0000313" key="2">
    <source>
        <dbReference type="EMBL" id="TYB30877.1"/>
    </source>
</evidence>
<dbReference type="Proteomes" id="UP000324143">
    <property type="component" value="Unassembled WGS sequence"/>
</dbReference>